<keyword evidence="11" id="KW-0443">Lipid metabolism</keyword>
<comment type="similarity">
    <text evidence="4 17">Belongs to the CDP-alcohol phosphatidyltransferase class-I family.</text>
</comment>
<comment type="catalytic activity">
    <reaction evidence="16">
        <text>a CDP-1,2-diacyl-sn-glycerol + sn-glycerol 3-phosphate = a 1,2-diacyl-sn-glycero-3-phospho-(1'-sn-glycero-3'-phosphate) + CMP + H(+)</text>
        <dbReference type="Rhea" id="RHEA:12593"/>
        <dbReference type="ChEBI" id="CHEBI:15378"/>
        <dbReference type="ChEBI" id="CHEBI:57597"/>
        <dbReference type="ChEBI" id="CHEBI:58332"/>
        <dbReference type="ChEBI" id="CHEBI:60110"/>
        <dbReference type="ChEBI" id="CHEBI:60377"/>
        <dbReference type="EC" id="2.7.8.5"/>
    </reaction>
</comment>
<evidence type="ECO:0000256" key="10">
    <source>
        <dbReference type="ARBA" id="ARBA00022989"/>
    </source>
</evidence>
<sequence>MKRKYFFTTPNFLSILRIALIIPFAKFLLDENYLSAFWVFVFSSLTDFFDGLLARRCKKETDLGKILDPLADKLTIICTMICMSVKFSKTLPFMIIFIIKELIMIVACCWLIKNNLKSIKSKWYGKLATAFFYFSILIITILKALWDIENEFLISSLMIIVLILTLNALFRYFLVFIEYKNSADKQRP</sequence>
<evidence type="ECO:0000256" key="5">
    <source>
        <dbReference type="ARBA" id="ARBA00013170"/>
    </source>
</evidence>
<dbReference type="InterPro" id="IPR000462">
    <property type="entry name" value="CDP-OH_P_trans"/>
</dbReference>
<keyword evidence="8 17" id="KW-0808">Transferase</keyword>
<dbReference type="KEGG" id="ips:CfP315_0667"/>
<evidence type="ECO:0000256" key="1">
    <source>
        <dbReference type="ARBA" id="ARBA00003973"/>
    </source>
</evidence>
<proteinExistence type="inferred from homology"/>
<evidence type="ECO:0000256" key="17">
    <source>
        <dbReference type="RuleBase" id="RU003750"/>
    </source>
</evidence>
<dbReference type="PANTHER" id="PTHR14269">
    <property type="entry name" value="CDP-DIACYLGLYCEROL--GLYCEROL-3-PHOSPHATE 3-PHOSPHATIDYLTRANSFERASE-RELATED"/>
    <property type="match status" value="1"/>
</dbReference>
<evidence type="ECO:0000256" key="4">
    <source>
        <dbReference type="ARBA" id="ARBA00010441"/>
    </source>
</evidence>
<gene>
    <name evidence="19" type="ORF">CfP315_0667</name>
</gene>
<dbReference type="EC" id="2.7.8.5" evidence="5"/>
<name>A0AA48L112_9FIRM</name>
<feature type="transmembrane region" description="Helical" evidence="18">
    <location>
        <begin position="93"/>
        <end position="112"/>
    </location>
</feature>
<dbReference type="EMBL" id="AP027924">
    <property type="protein sequence ID" value="BED92085.1"/>
    <property type="molecule type" value="Genomic_DNA"/>
</dbReference>
<evidence type="ECO:0000256" key="11">
    <source>
        <dbReference type="ARBA" id="ARBA00023098"/>
    </source>
</evidence>
<evidence type="ECO:0000256" key="15">
    <source>
        <dbReference type="ARBA" id="ARBA00033018"/>
    </source>
</evidence>
<dbReference type="InterPro" id="IPR048254">
    <property type="entry name" value="CDP_ALCOHOL_P_TRANSF_CS"/>
</dbReference>
<dbReference type="Pfam" id="PF01066">
    <property type="entry name" value="CDP-OH_P_transf"/>
    <property type="match status" value="1"/>
</dbReference>
<organism evidence="19">
    <name type="scientific">Candidatus Improbicoccus pseudotrichonymphae</name>
    <dbReference type="NCBI Taxonomy" id="3033792"/>
    <lineage>
        <taxon>Bacteria</taxon>
        <taxon>Bacillati</taxon>
        <taxon>Bacillota</taxon>
        <taxon>Clostridia</taxon>
        <taxon>Candidatus Improbicoccus</taxon>
    </lineage>
</organism>
<keyword evidence="12 18" id="KW-0472">Membrane</keyword>
<keyword evidence="7" id="KW-0444">Lipid biosynthesis</keyword>
<feature type="transmembrane region" description="Helical" evidence="18">
    <location>
        <begin position="152"/>
        <end position="177"/>
    </location>
</feature>
<accession>A0AA48L112</accession>
<protein>
    <recommendedName>
        <fullName evidence="6">CDP-diacylglycerol--glycerol-3-phosphate 3-phosphatidyltransferase</fullName>
        <ecNumber evidence="5">2.7.8.5</ecNumber>
    </recommendedName>
    <alternativeName>
        <fullName evidence="15">Phosphatidylglycerophosphate synthase</fullName>
    </alternativeName>
</protein>
<dbReference type="PIRSF" id="PIRSF000847">
    <property type="entry name" value="Phos_ph_gly_syn"/>
    <property type="match status" value="1"/>
</dbReference>
<dbReference type="GO" id="GO:0008444">
    <property type="term" value="F:CDP-diacylglycerol-glycerol-3-phosphate 3-phosphatidyltransferase activity"/>
    <property type="evidence" value="ECO:0007669"/>
    <property type="project" value="UniProtKB-EC"/>
</dbReference>
<comment type="function">
    <text evidence="1">This protein catalyzes the committed step to the synthesis of the acidic phospholipids.</text>
</comment>
<evidence type="ECO:0000256" key="12">
    <source>
        <dbReference type="ARBA" id="ARBA00023136"/>
    </source>
</evidence>
<evidence type="ECO:0000256" key="9">
    <source>
        <dbReference type="ARBA" id="ARBA00022692"/>
    </source>
</evidence>
<dbReference type="PROSITE" id="PS00379">
    <property type="entry name" value="CDP_ALCOHOL_P_TRANSF"/>
    <property type="match status" value="1"/>
</dbReference>
<evidence type="ECO:0000256" key="3">
    <source>
        <dbReference type="ARBA" id="ARBA00005042"/>
    </source>
</evidence>
<dbReference type="Gene3D" id="1.20.120.1760">
    <property type="match status" value="1"/>
</dbReference>
<dbReference type="GO" id="GO:0046474">
    <property type="term" value="P:glycerophospholipid biosynthetic process"/>
    <property type="evidence" value="ECO:0007669"/>
    <property type="project" value="TreeGrafter"/>
</dbReference>
<evidence type="ECO:0000256" key="18">
    <source>
        <dbReference type="SAM" id="Phobius"/>
    </source>
</evidence>
<keyword evidence="9 18" id="KW-0812">Transmembrane</keyword>
<dbReference type="InterPro" id="IPR004570">
    <property type="entry name" value="Phosphatidylglycerol_P_synth"/>
</dbReference>
<evidence type="ECO:0000256" key="16">
    <source>
        <dbReference type="ARBA" id="ARBA00048586"/>
    </source>
</evidence>
<evidence type="ECO:0000256" key="7">
    <source>
        <dbReference type="ARBA" id="ARBA00022516"/>
    </source>
</evidence>
<comment type="pathway">
    <text evidence="3">Phospholipid metabolism; phosphatidylglycerol biosynthesis; phosphatidylglycerol from CDP-diacylglycerol: step 1/2.</text>
</comment>
<evidence type="ECO:0000256" key="13">
    <source>
        <dbReference type="ARBA" id="ARBA00023209"/>
    </source>
</evidence>
<evidence type="ECO:0000256" key="2">
    <source>
        <dbReference type="ARBA" id="ARBA00004141"/>
    </source>
</evidence>
<dbReference type="PANTHER" id="PTHR14269:SF62">
    <property type="entry name" value="CDP-DIACYLGLYCEROL--GLYCEROL-3-PHOSPHATE 3-PHOSPHATIDYLTRANSFERASE 1, CHLOROPLASTIC"/>
    <property type="match status" value="1"/>
</dbReference>
<evidence type="ECO:0000256" key="6">
    <source>
        <dbReference type="ARBA" id="ARBA00014944"/>
    </source>
</evidence>
<dbReference type="InterPro" id="IPR043130">
    <property type="entry name" value="CDP-OH_PTrfase_TM_dom"/>
</dbReference>
<evidence type="ECO:0000256" key="8">
    <source>
        <dbReference type="ARBA" id="ARBA00022679"/>
    </source>
</evidence>
<reference evidence="19" key="1">
    <citation type="journal article" date="2023" name="ISME J.">
        <title>Emergence of putative energy parasites within Clostridia revealed by genome analysis of a novel endosymbiotic clade.</title>
        <authorList>
            <person name="Takahashi K."/>
            <person name="Kuwahara H."/>
            <person name="Horikawa Y."/>
            <person name="Izawa K."/>
            <person name="Kato D."/>
            <person name="Inagaki T."/>
            <person name="Yuki M."/>
            <person name="Ohkuma M."/>
            <person name="Hongoh Y."/>
        </authorList>
    </citation>
    <scope>NUCLEOTIDE SEQUENCE</scope>
    <source>
        <strain evidence="19">CfP3-15</strain>
    </source>
</reference>
<evidence type="ECO:0000313" key="19">
    <source>
        <dbReference type="EMBL" id="BED92085.1"/>
    </source>
</evidence>
<keyword evidence="14" id="KW-1208">Phospholipid metabolism</keyword>
<feature type="transmembrane region" description="Helical" evidence="18">
    <location>
        <begin position="124"/>
        <end position="146"/>
    </location>
</feature>
<comment type="subcellular location">
    <subcellularLocation>
        <location evidence="2">Membrane</location>
        <topology evidence="2">Multi-pass membrane protein</topology>
    </subcellularLocation>
</comment>
<keyword evidence="10 18" id="KW-1133">Transmembrane helix</keyword>
<dbReference type="GO" id="GO:0016020">
    <property type="term" value="C:membrane"/>
    <property type="evidence" value="ECO:0007669"/>
    <property type="project" value="UniProtKB-SubCell"/>
</dbReference>
<evidence type="ECO:0000256" key="14">
    <source>
        <dbReference type="ARBA" id="ARBA00023264"/>
    </source>
</evidence>
<keyword evidence="13" id="KW-0594">Phospholipid biosynthesis</keyword>
<dbReference type="AlphaFoldDB" id="A0AA48L112"/>
<dbReference type="InterPro" id="IPR050324">
    <property type="entry name" value="CDP-alcohol_PTase-I"/>
</dbReference>
<dbReference type="Proteomes" id="UP001337580">
    <property type="component" value="Chromosome"/>
</dbReference>